<reference evidence="3 4" key="1">
    <citation type="submission" date="2017-07" db="EMBL/GenBank/DDBJ databases">
        <title>Genome sequence of the Sordaria macrospora wild type strain R19027.</title>
        <authorList>
            <person name="Nowrousian M."/>
            <person name="Teichert I."/>
            <person name="Kueck U."/>
        </authorList>
    </citation>
    <scope>NUCLEOTIDE SEQUENCE [LARGE SCALE GENOMIC DNA]</scope>
    <source>
        <strain evidence="3 4">R19027</strain>
        <tissue evidence="3">Mycelium</tissue>
    </source>
</reference>
<feature type="region of interest" description="Disordered" evidence="1">
    <location>
        <begin position="102"/>
        <end position="125"/>
    </location>
</feature>
<comment type="caution">
    <text evidence="3">The sequence shown here is derived from an EMBL/GenBank/DDBJ whole genome shotgun (WGS) entry which is preliminary data.</text>
</comment>
<dbReference type="PROSITE" id="PS50181">
    <property type="entry name" value="FBOX"/>
    <property type="match status" value="1"/>
</dbReference>
<sequence length="697" mass="78853">MHEPPATPRNMPSSISPQIRSLSNFSILSQILDSSTSRSSSSSKQGTINLPWSTYYIWIIHIEARITASSFQHSTETCTKETDNISHSIPTFTMWRDPANLSSDTMNQPQQPSDLNTMEQNGQQTDIQMQDASSGQESKKLTLLDLPPEILHQVCQHLPLKSVRSFRLTNRFLGEIGACHALPELIFYLHTTDFAALRSIASHPIYPRYVRSLVYGCDILPSPRLNMKQYVNECRRMEKRRAKMHARHACDEANRPPKPLPEIKESYREYKRVHQAQEEIITNDKDYEILKEVVGKMTNLKEVMISSDFEFRLGSLSSSSSSSGSSSHGHGGLLPGHDGGSGSGPKSDALKNCRTPFDKLDCLTSLDGEKGQEGVRHLRAILMAVKEARIELKSLCAGLIHWSFFNESLGNFGFHSMGNLLSNLTRFELLVLPGPSQDPEDLQNADATEMNNMSIDVMDEIYRCQELMRTGVIRKLVKNMPNLEILSIGFMDHAEDNDFIFPARLQDVIPLNHTFPNLESLKLEGLETERQELTDFVVRHKDSLMKLELRDMRLVTTSWRKLLPELRYELKTELMEEVSIYGMALGMGEEDDDNELEEWFMGDPEDHGATELATRVQKYFMDPSKADCPLSRENMEPVPDDDLMDEDMMDHGFDGAIPEHELAELILGGMDFPGGGNPFGDPFDDPSFEPPAWMNDF</sequence>
<dbReference type="VEuPathDB" id="FungiDB:SMAC_07707"/>
<proteinExistence type="predicted"/>
<evidence type="ECO:0000256" key="1">
    <source>
        <dbReference type="SAM" id="MobiDB-lite"/>
    </source>
</evidence>
<dbReference type="InterPro" id="IPR001810">
    <property type="entry name" value="F-box_dom"/>
</dbReference>
<dbReference type="AlphaFoldDB" id="A0A8S8ZVT8"/>
<dbReference type="Pfam" id="PF00646">
    <property type="entry name" value="F-box"/>
    <property type="match status" value="1"/>
</dbReference>
<gene>
    <name evidence="3" type="ORF">SMACR_07707</name>
</gene>
<dbReference type="InterPro" id="IPR036047">
    <property type="entry name" value="F-box-like_dom_sf"/>
</dbReference>
<organism evidence="3 4">
    <name type="scientific">Sordaria macrospora</name>
    <dbReference type="NCBI Taxonomy" id="5147"/>
    <lineage>
        <taxon>Eukaryota</taxon>
        <taxon>Fungi</taxon>
        <taxon>Dikarya</taxon>
        <taxon>Ascomycota</taxon>
        <taxon>Pezizomycotina</taxon>
        <taxon>Sordariomycetes</taxon>
        <taxon>Sordariomycetidae</taxon>
        <taxon>Sordariales</taxon>
        <taxon>Sordariaceae</taxon>
        <taxon>Sordaria</taxon>
    </lineage>
</organism>
<dbReference type="Proteomes" id="UP000433876">
    <property type="component" value="Unassembled WGS sequence"/>
</dbReference>
<dbReference type="Gene3D" id="3.80.10.10">
    <property type="entry name" value="Ribonuclease Inhibitor"/>
    <property type="match status" value="1"/>
</dbReference>
<dbReference type="InterPro" id="IPR032675">
    <property type="entry name" value="LRR_dom_sf"/>
</dbReference>
<dbReference type="SUPFAM" id="SSF81383">
    <property type="entry name" value="F-box domain"/>
    <property type="match status" value="1"/>
</dbReference>
<evidence type="ECO:0000313" key="4">
    <source>
        <dbReference type="Proteomes" id="UP000433876"/>
    </source>
</evidence>
<evidence type="ECO:0000259" key="2">
    <source>
        <dbReference type="PROSITE" id="PS50181"/>
    </source>
</evidence>
<evidence type="ECO:0000313" key="3">
    <source>
        <dbReference type="EMBL" id="KAA8634894.1"/>
    </source>
</evidence>
<protein>
    <recommendedName>
        <fullName evidence="2">F-box domain-containing protein</fullName>
    </recommendedName>
</protein>
<feature type="domain" description="F-box" evidence="2">
    <location>
        <begin position="140"/>
        <end position="171"/>
    </location>
</feature>
<dbReference type="EMBL" id="NMPR01000017">
    <property type="protein sequence ID" value="KAA8634894.1"/>
    <property type="molecule type" value="Genomic_DNA"/>
</dbReference>
<accession>A0A8S8ZVT8</accession>
<feature type="compositionally biased region" description="Gly residues" evidence="1">
    <location>
        <begin position="329"/>
        <end position="343"/>
    </location>
</feature>
<dbReference type="OMA" id="HACDEAN"/>
<feature type="region of interest" description="Disordered" evidence="1">
    <location>
        <begin position="320"/>
        <end position="350"/>
    </location>
</feature>
<name>A0A8S8ZVT8_SORMA</name>